<dbReference type="CDD" id="cd06170">
    <property type="entry name" value="LuxR_C_like"/>
    <property type="match status" value="1"/>
</dbReference>
<dbReference type="PROSITE" id="PS50043">
    <property type="entry name" value="HTH_LUXR_2"/>
    <property type="match status" value="1"/>
</dbReference>
<feature type="domain" description="HTH luxR-type" evidence="3">
    <location>
        <begin position="123"/>
        <end position="188"/>
    </location>
</feature>
<evidence type="ECO:0000256" key="1">
    <source>
        <dbReference type="ARBA" id="ARBA00023125"/>
    </source>
</evidence>
<dbReference type="InterPro" id="IPR000792">
    <property type="entry name" value="Tscrpt_reg_LuxR_C"/>
</dbReference>
<proteinExistence type="predicted"/>
<dbReference type="GO" id="GO:0003677">
    <property type="term" value="F:DNA binding"/>
    <property type="evidence" value="ECO:0007669"/>
    <property type="project" value="UniProtKB-KW"/>
</dbReference>
<dbReference type="InterPro" id="IPR001789">
    <property type="entry name" value="Sig_transdc_resp-reg_receiver"/>
</dbReference>
<feature type="modified residue" description="4-aspartylphosphate" evidence="2">
    <location>
        <position position="43"/>
    </location>
</feature>
<keyword evidence="1" id="KW-0238">DNA-binding</keyword>
<accession>A0A1R1S6J3</accession>
<dbReference type="Pfam" id="PF00072">
    <property type="entry name" value="Response_reg"/>
    <property type="match status" value="1"/>
</dbReference>
<dbReference type="GO" id="GO:0006355">
    <property type="term" value="P:regulation of DNA-templated transcription"/>
    <property type="evidence" value="ECO:0007669"/>
    <property type="project" value="InterPro"/>
</dbReference>
<gene>
    <name evidence="5" type="ORF">SPAR_38819</name>
</gene>
<evidence type="ECO:0000313" key="5">
    <source>
        <dbReference type="EMBL" id="OMI33898.1"/>
    </source>
</evidence>
<dbReference type="Gene3D" id="3.40.50.2300">
    <property type="match status" value="1"/>
</dbReference>
<keyword evidence="6" id="KW-1185">Reference proteome</keyword>
<dbReference type="InterPro" id="IPR011006">
    <property type="entry name" value="CheY-like_superfamily"/>
</dbReference>
<dbReference type="STRING" id="67365.GCA_001704635_04880"/>
<dbReference type="PANTHER" id="PTHR43214:SF42">
    <property type="entry name" value="TRANSCRIPTIONAL REGULATORY PROTEIN DESR"/>
    <property type="match status" value="1"/>
</dbReference>
<protein>
    <submittedName>
        <fullName evidence="5">Putative two-component system response regulator</fullName>
    </submittedName>
</protein>
<evidence type="ECO:0000259" key="3">
    <source>
        <dbReference type="PROSITE" id="PS50043"/>
    </source>
</evidence>
<dbReference type="PRINTS" id="PR00038">
    <property type="entry name" value="HTHLUXR"/>
</dbReference>
<organism evidence="5 6">
    <name type="scientific">Streptomyces sparsogenes DSM 40356</name>
    <dbReference type="NCBI Taxonomy" id="1331668"/>
    <lineage>
        <taxon>Bacteria</taxon>
        <taxon>Bacillati</taxon>
        <taxon>Actinomycetota</taxon>
        <taxon>Actinomycetes</taxon>
        <taxon>Kitasatosporales</taxon>
        <taxon>Streptomycetaceae</taxon>
        <taxon>Streptomyces</taxon>
    </lineage>
</organism>
<dbReference type="InterPro" id="IPR016032">
    <property type="entry name" value="Sig_transdc_resp-reg_C-effctor"/>
</dbReference>
<dbReference type="GO" id="GO:0000160">
    <property type="term" value="P:phosphorelay signal transduction system"/>
    <property type="evidence" value="ECO:0007669"/>
    <property type="project" value="InterPro"/>
</dbReference>
<dbReference type="PANTHER" id="PTHR43214">
    <property type="entry name" value="TWO-COMPONENT RESPONSE REGULATOR"/>
    <property type="match status" value="1"/>
</dbReference>
<dbReference type="EMBL" id="ASQP01000501">
    <property type="protein sequence ID" value="OMI33898.1"/>
    <property type="molecule type" value="Genomic_DNA"/>
</dbReference>
<dbReference type="SMART" id="SM00421">
    <property type="entry name" value="HTH_LUXR"/>
    <property type="match status" value="1"/>
</dbReference>
<name>A0A1R1S6J3_9ACTN</name>
<dbReference type="InterPro" id="IPR039420">
    <property type="entry name" value="WalR-like"/>
</dbReference>
<keyword evidence="2" id="KW-0597">Phosphoprotein</keyword>
<evidence type="ECO:0000259" key="4">
    <source>
        <dbReference type="PROSITE" id="PS50110"/>
    </source>
</evidence>
<dbReference type="PROSITE" id="PS50110">
    <property type="entry name" value="RESPONSE_REGULATORY"/>
    <property type="match status" value="1"/>
</dbReference>
<sequence>MLRKALVALLEFEPDIEVVAEFSSGADILPRAKELRPDVAVLDIDLPGMDGLTAAAELHTAVPECRTMMLTSLGRPGNLRRALAAHVSGFLLKDSTPDKLCDAIRAVAKGERVIDPQLVLAALDDKPQPLTPRELEVLLLASQGEGSAQIAARLYLSVGTVRNYLTSVVTKLNARNRVDAIRIAREAGWL</sequence>
<feature type="domain" description="Response regulatory" evidence="4">
    <location>
        <begin position="1"/>
        <end position="108"/>
    </location>
</feature>
<evidence type="ECO:0000313" key="6">
    <source>
        <dbReference type="Proteomes" id="UP000186168"/>
    </source>
</evidence>
<reference evidence="5 6" key="1">
    <citation type="submission" date="2013-05" db="EMBL/GenBank/DDBJ databases">
        <title>Genome sequence of Streptomyces sparsogenes DSM 40356.</title>
        <authorList>
            <person name="Coyne S."/>
            <person name="Seebeck F.P."/>
        </authorList>
    </citation>
    <scope>NUCLEOTIDE SEQUENCE [LARGE SCALE GENOMIC DNA]</scope>
    <source>
        <strain evidence="5 6">DSM 40356</strain>
    </source>
</reference>
<dbReference type="SUPFAM" id="SSF52172">
    <property type="entry name" value="CheY-like"/>
    <property type="match status" value="1"/>
</dbReference>
<dbReference type="Proteomes" id="UP000186168">
    <property type="component" value="Unassembled WGS sequence"/>
</dbReference>
<dbReference type="Pfam" id="PF00196">
    <property type="entry name" value="GerE"/>
    <property type="match status" value="1"/>
</dbReference>
<dbReference type="AlphaFoldDB" id="A0A1R1S6J3"/>
<dbReference type="SUPFAM" id="SSF46894">
    <property type="entry name" value="C-terminal effector domain of the bipartite response regulators"/>
    <property type="match status" value="1"/>
</dbReference>
<comment type="caution">
    <text evidence="5">The sequence shown here is derived from an EMBL/GenBank/DDBJ whole genome shotgun (WGS) entry which is preliminary data.</text>
</comment>
<dbReference type="PROSITE" id="PS00622">
    <property type="entry name" value="HTH_LUXR_1"/>
    <property type="match status" value="1"/>
</dbReference>
<dbReference type="SMART" id="SM00448">
    <property type="entry name" value="REC"/>
    <property type="match status" value="1"/>
</dbReference>
<evidence type="ECO:0000256" key="2">
    <source>
        <dbReference type="PROSITE-ProRule" id="PRU00169"/>
    </source>
</evidence>